<dbReference type="GO" id="GO:0004044">
    <property type="term" value="F:amidophosphoribosyltransferase activity"/>
    <property type="evidence" value="ECO:0007669"/>
    <property type="project" value="UniProtKB-EC"/>
</dbReference>
<dbReference type="InterPro" id="IPR029057">
    <property type="entry name" value="PRTase-like"/>
</dbReference>
<dbReference type="AlphaFoldDB" id="A0A1F6H2Y6"/>
<evidence type="ECO:0000256" key="10">
    <source>
        <dbReference type="PIRSR" id="PIRSR000485-3"/>
    </source>
</evidence>
<dbReference type="PIRSF" id="PIRSF000485">
    <property type="entry name" value="Amd_phspho_trans"/>
    <property type="match status" value="1"/>
</dbReference>
<feature type="active site" description="Nucleophile" evidence="9">
    <location>
        <position position="2"/>
    </location>
</feature>
<keyword evidence="10" id="KW-0411">Iron-sulfur</keyword>
<evidence type="ECO:0000313" key="13">
    <source>
        <dbReference type="Proteomes" id="UP000177583"/>
    </source>
</evidence>
<keyword evidence="7" id="KW-0315">Glutamine amidotransferase</keyword>
<feature type="binding site" evidence="10">
    <location>
        <position position="460"/>
    </location>
    <ligand>
        <name>[4Fe-4S] cluster</name>
        <dbReference type="ChEBI" id="CHEBI:49883"/>
    </ligand>
</feature>
<feature type="binding site" evidence="10">
    <location>
        <position position="463"/>
    </location>
    <ligand>
        <name>[4Fe-4S] cluster</name>
        <dbReference type="ChEBI" id="CHEBI:49883"/>
    </ligand>
</feature>
<evidence type="ECO:0000256" key="8">
    <source>
        <dbReference type="PIRNR" id="PIRNR000485"/>
    </source>
</evidence>
<evidence type="ECO:0000259" key="11">
    <source>
        <dbReference type="PROSITE" id="PS51278"/>
    </source>
</evidence>
<accession>A0A1F6H2Y6</accession>
<feature type="domain" description="Glutamine amidotransferase type-2" evidence="11">
    <location>
        <begin position="2"/>
        <end position="244"/>
    </location>
</feature>
<dbReference type="SUPFAM" id="SSF56235">
    <property type="entry name" value="N-terminal nucleophile aminohydrolases (Ntn hydrolases)"/>
    <property type="match status" value="1"/>
</dbReference>
<dbReference type="GO" id="GO:0051536">
    <property type="term" value="F:iron-sulfur cluster binding"/>
    <property type="evidence" value="ECO:0007669"/>
    <property type="project" value="UniProtKB-KW"/>
</dbReference>
<comment type="caution">
    <text evidence="12">The sequence shown here is derived from an EMBL/GenBank/DDBJ whole genome shotgun (WGS) entry which is preliminary data.</text>
</comment>
<evidence type="ECO:0000256" key="2">
    <source>
        <dbReference type="ARBA" id="ARBA00010138"/>
    </source>
</evidence>
<proteinExistence type="inferred from homology"/>
<evidence type="ECO:0000313" key="12">
    <source>
        <dbReference type="EMBL" id="OGH04739.1"/>
    </source>
</evidence>
<dbReference type="Proteomes" id="UP000177583">
    <property type="component" value="Unassembled WGS sequence"/>
</dbReference>
<dbReference type="GO" id="GO:0046872">
    <property type="term" value="F:metal ion binding"/>
    <property type="evidence" value="ECO:0007669"/>
    <property type="project" value="UniProtKB-KW"/>
</dbReference>
<dbReference type="InterPro" id="IPR029055">
    <property type="entry name" value="Ntn_hydrolases_N"/>
</dbReference>
<dbReference type="GO" id="GO:0009113">
    <property type="term" value="P:purine nucleobase biosynthetic process"/>
    <property type="evidence" value="ECO:0007669"/>
    <property type="project" value="InterPro"/>
</dbReference>
<dbReference type="InterPro" id="IPR005854">
    <property type="entry name" value="PurF"/>
</dbReference>
<evidence type="ECO:0000256" key="9">
    <source>
        <dbReference type="PIRSR" id="PIRSR000485-1"/>
    </source>
</evidence>
<name>A0A1F6H2Y6_9PROT</name>
<dbReference type="GO" id="GO:0006189">
    <property type="term" value="P:'de novo' IMP biosynthetic process"/>
    <property type="evidence" value="ECO:0007669"/>
    <property type="project" value="UniProtKB-UniPathway"/>
</dbReference>
<dbReference type="EMBL" id="MFNF01000001">
    <property type="protein sequence ID" value="OGH04739.1"/>
    <property type="molecule type" value="Genomic_DNA"/>
</dbReference>
<evidence type="ECO:0000256" key="5">
    <source>
        <dbReference type="ARBA" id="ARBA00022679"/>
    </source>
</evidence>
<dbReference type="CDD" id="cd06223">
    <property type="entry name" value="PRTases_typeI"/>
    <property type="match status" value="1"/>
</dbReference>
<evidence type="ECO:0000256" key="6">
    <source>
        <dbReference type="ARBA" id="ARBA00022755"/>
    </source>
</evidence>
<comment type="cofactor">
    <cofactor evidence="10">
        <name>[4Fe-4S] cluster</name>
        <dbReference type="ChEBI" id="CHEBI:49883"/>
    </cofactor>
    <text evidence="10">Binds 1 [4Fe-4S] cluster per subunit.</text>
</comment>
<gene>
    <name evidence="12" type="ORF">A2557_07060</name>
</gene>
<keyword evidence="10" id="KW-0479">Metal-binding</keyword>
<comment type="similarity">
    <text evidence="2 8">In the C-terminal section; belongs to the purine/pyrimidine phosphoribosyltransferase family.</text>
</comment>
<sequence>MCGVFGFTGHPEAKQILPTILASLQHRGHDSCGVAGFVAQDPSCIDTLKEMGRASRTMNPQKLEKFMGSSFIAHTRYSTRNSSTSVREVHPHWAQSMQGRMVIVTNGDLLNVEELLEYLKHRKVKVYTKNDAEILAALINVQIRLRGLSMGNAISEVMGLAQGGYAGVVMTEDDPNIYAFRDPWGIRPLHFAEFAVGGQLCRAVSSETCTFDLIQRYDVVKYPDGKGYTSREVGPGEILCFSEQGVPTSSFLQTRVPGRIGCVFEAIYFSRPDSLQRGESFQALRERMGRELFLEAPVEADLVTAVPKGGIPAAIGFAKASGLPYNVAILEEPSTGGLRSFTTNPQDRMALAKMKYSILRDMVEGQRVVVVDDSIVRGTTAKLLVKSLYENGAKEVHLRIPCPPYNWPCHYGIETKDPKTLISHGKTNDEICAALGADSLYYLGIEGLYRAIRQERGLFCDECLSGRTPFSVEV</sequence>
<dbReference type="SUPFAM" id="SSF53271">
    <property type="entry name" value="PRTase-like"/>
    <property type="match status" value="1"/>
</dbReference>
<keyword evidence="10" id="KW-0408">Iron</keyword>
<dbReference type="InterPro" id="IPR017932">
    <property type="entry name" value="GATase_2_dom"/>
</dbReference>
<dbReference type="Pfam" id="PF13522">
    <property type="entry name" value="GATase_6"/>
    <property type="match status" value="1"/>
</dbReference>
<evidence type="ECO:0000256" key="3">
    <source>
        <dbReference type="ARBA" id="ARBA00011941"/>
    </source>
</evidence>
<feature type="binding site" evidence="10">
    <location>
        <position position="262"/>
    </location>
    <ligand>
        <name>[4Fe-4S] cluster</name>
        <dbReference type="ChEBI" id="CHEBI:49883"/>
    </ligand>
</feature>
<dbReference type="PANTHER" id="PTHR11907">
    <property type="entry name" value="AMIDOPHOSPHORIBOSYLTRANSFERASE"/>
    <property type="match status" value="1"/>
</dbReference>
<reference evidence="12 13" key="1">
    <citation type="journal article" date="2016" name="Nat. Commun.">
        <title>Thousands of microbial genomes shed light on interconnected biogeochemical processes in an aquifer system.</title>
        <authorList>
            <person name="Anantharaman K."/>
            <person name="Brown C.T."/>
            <person name="Hug L.A."/>
            <person name="Sharon I."/>
            <person name="Castelle C.J."/>
            <person name="Probst A.J."/>
            <person name="Thomas B.C."/>
            <person name="Singh A."/>
            <person name="Wilkins M.J."/>
            <person name="Karaoz U."/>
            <person name="Brodie E.L."/>
            <person name="Williams K.H."/>
            <person name="Hubbard S.S."/>
            <person name="Banfield J.F."/>
        </authorList>
    </citation>
    <scope>NUCLEOTIDE SEQUENCE [LARGE SCALE GENOMIC DNA]</scope>
</reference>
<comment type="pathway">
    <text evidence="1 8">Purine metabolism; IMP biosynthesis via de novo pathway; N(1)-(5-phospho-D-ribosyl)glycinamide from 5-phospho-alpha-D-ribose 1-diphosphate: step 1/2.</text>
</comment>
<keyword evidence="6 8" id="KW-0658">Purine biosynthesis</keyword>
<dbReference type="InterPro" id="IPR000836">
    <property type="entry name" value="PRTase_dom"/>
</dbReference>
<dbReference type="PROSITE" id="PS51278">
    <property type="entry name" value="GATASE_TYPE_2"/>
    <property type="match status" value="1"/>
</dbReference>
<dbReference type="EC" id="2.4.2.14" evidence="3 8"/>
<dbReference type="Gene3D" id="3.40.50.2020">
    <property type="match status" value="1"/>
</dbReference>
<dbReference type="UniPathway" id="UPA00074">
    <property type="reaction ID" value="UER00124"/>
</dbReference>
<organism evidence="12 13">
    <name type="scientific">Candidatus Lambdaproteobacteria bacterium RIFOXYD2_FULL_56_26</name>
    <dbReference type="NCBI Taxonomy" id="1817773"/>
    <lineage>
        <taxon>Bacteria</taxon>
        <taxon>Pseudomonadati</taxon>
        <taxon>Pseudomonadota</taxon>
        <taxon>Candidatus Lambdaproteobacteria</taxon>
    </lineage>
</organism>
<evidence type="ECO:0000256" key="4">
    <source>
        <dbReference type="ARBA" id="ARBA00022676"/>
    </source>
</evidence>
<dbReference type="Gene3D" id="3.60.20.10">
    <property type="entry name" value="Glutamine Phosphoribosylpyrophosphate, subunit 1, domain 1"/>
    <property type="match status" value="1"/>
</dbReference>
<keyword evidence="5 8" id="KW-0808">Transferase</keyword>
<evidence type="ECO:0000256" key="1">
    <source>
        <dbReference type="ARBA" id="ARBA00005209"/>
    </source>
</evidence>
<comment type="catalytic activity">
    <reaction evidence="8">
        <text>5-phospho-beta-D-ribosylamine + L-glutamate + diphosphate = 5-phospho-alpha-D-ribose 1-diphosphate + L-glutamine + H2O</text>
        <dbReference type="Rhea" id="RHEA:14905"/>
        <dbReference type="ChEBI" id="CHEBI:15377"/>
        <dbReference type="ChEBI" id="CHEBI:29985"/>
        <dbReference type="ChEBI" id="CHEBI:33019"/>
        <dbReference type="ChEBI" id="CHEBI:58017"/>
        <dbReference type="ChEBI" id="CHEBI:58359"/>
        <dbReference type="ChEBI" id="CHEBI:58681"/>
        <dbReference type="EC" id="2.4.2.14"/>
    </reaction>
</comment>
<keyword evidence="4 8" id="KW-0328">Glycosyltransferase</keyword>
<feature type="binding site" evidence="10">
    <location>
        <position position="409"/>
    </location>
    <ligand>
        <name>[4Fe-4S] cluster</name>
        <dbReference type="ChEBI" id="CHEBI:49883"/>
    </ligand>
</feature>
<evidence type="ECO:0000256" key="7">
    <source>
        <dbReference type="ARBA" id="ARBA00022962"/>
    </source>
</evidence>
<protein>
    <recommendedName>
        <fullName evidence="3 8">Amidophosphoribosyltransferase</fullName>
        <shortName evidence="8">ATase</shortName>
        <ecNumber evidence="3 8">2.4.2.14</ecNumber>
    </recommendedName>
    <alternativeName>
        <fullName evidence="8">Glutamine phosphoribosylpyrophosphate amidotransferase</fullName>
    </alternativeName>
</protein>